<proteinExistence type="inferred from homology"/>
<dbReference type="PROSITE" id="PS50125">
    <property type="entry name" value="GUANYLATE_CYCLASE_2"/>
    <property type="match status" value="1"/>
</dbReference>
<protein>
    <recommendedName>
        <fullName evidence="2">Guanylate cyclase domain-containing protein</fullName>
    </recommendedName>
</protein>
<dbReference type="PANTHER" id="PTHR43081:SF1">
    <property type="entry name" value="ADENYLATE CYCLASE, TERMINAL-DIFFERENTIATION SPECIFIC"/>
    <property type="match status" value="1"/>
</dbReference>
<dbReference type="InterPro" id="IPR050697">
    <property type="entry name" value="Adenylyl/Guanylyl_Cyclase_3/4"/>
</dbReference>
<evidence type="ECO:0000313" key="4">
    <source>
        <dbReference type="Proteomes" id="UP000554965"/>
    </source>
</evidence>
<feature type="domain" description="Guanylate cyclase" evidence="2">
    <location>
        <begin position="33"/>
        <end position="63"/>
    </location>
</feature>
<accession>A0A7Z7IQ43</accession>
<dbReference type="AlphaFoldDB" id="A0A7Z7IQ43"/>
<dbReference type="InterPro" id="IPR001054">
    <property type="entry name" value="A/G_cyclase"/>
</dbReference>
<dbReference type="Gene3D" id="3.30.70.1230">
    <property type="entry name" value="Nucleotide cyclase"/>
    <property type="match status" value="1"/>
</dbReference>
<dbReference type="Proteomes" id="UP000554965">
    <property type="component" value="Unassembled WGS sequence"/>
</dbReference>
<comment type="similarity">
    <text evidence="1">Belongs to the adenylyl cyclase class-3 family.</text>
</comment>
<keyword evidence="4" id="KW-1185">Reference proteome</keyword>
<dbReference type="PANTHER" id="PTHR43081">
    <property type="entry name" value="ADENYLATE CYCLASE, TERMINAL-DIFFERENTIATION SPECIFIC-RELATED"/>
    <property type="match status" value="1"/>
</dbReference>
<sequence>MVAFSSARSAIRCAIEIQRDLAAHRDRSDYQLFRVRIGMHTGEVIREREDFIGRNVTPAARIAAIAGGNQILVSALLRELVAGSHEFQFGKAWEEQLKGLREPQRVHKVRWYSPFGCTAGARSRLPQGSSEQSRRP</sequence>
<dbReference type="GO" id="GO:0035556">
    <property type="term" value="P:intracellular signal transduction"/>
    <property type="evidence" value="ECO:0007669"/>
    <property type="project" value="InterPro"/>
</dbReference>
<gene>
    <name evidence="3" type="ORF">MSIMFB_05215</name>
</gene>
<organism evidence="3 4">
    <name type="scientific">Mycobacterium simulans</name>
    <dbReference type="NCBI Taxonomy" id="627089"/>
    <lineage>
        <taxon>Bacteria</taxon>
        <taxon>Bacillati</taxon>
        <taxon>Actinomycetota</taxon>
        <taxon>Actinomycetes</taxon>
        <taxon>Mycobacteriales</taxon>
        <taxon>Mycobacteriaceae</taxon>
        <taxon>Mycobacterium</taxon>
    </lineage>
</organism>
<comment type="caution">
    <text evidence="3">The sequence shown here is derived from an EMBL/GenBank/DDBJ whole genome shotgun (WGS) entry which is preliminary data.</text>
</comment>
<dbReference type="GO" id="GO:0004016">
    <property type="term" value="F:adenylate cyclase activity"/>
    <property type="evidence" value="ECO:0007669"/>
    <property type="project" value="UniProtKB-ARBA"/>
</dbReference>
<name>A0A7Z7IQ43_9MYCO</name>
<dbReference type="SUPFAM" id="SSF55073">
    <property type="entry name" value="Nucleotide cyclase"/>
    <property type="match status" value="1"/>
</dbReference>
<dbReference type="EMBL" id="OCTY01000002">
    <property type="protein sequence ID" value="SOJ57738.1"/>
    <property type="molecule type" value="Genomic_DNA"/>
</dbReference>
<dbReference type="Pfam" id="PF00211">
    <property type="entry name" value="Guanylate_cyc"/>
    <property type="match status" value="1"/>
</dbReference>
<evidence type="ECO:0000313" key="3">
    <source>
        <dbReference type="EMBL" id="SOJ57738.1"/>
    </source>
</evidence>
<evidence type="ECO:0000259" key="2">
    <source>
        <dbReference type="PROSITE" id="PS50125"/>
    </source>
</evidence>
<dbReference type="GO" id="GO:0009190">
    <property type="term" value="P:cyclic nucleotide biosynthetic process"/>
    <property type="evidence" value="ECO:0007669"/>
    <property type="project" value="InterPro"/>
</dbReference>
<evidence type="ECO:0000256" key="1">
    <source>
        <dbReference type="ARBA" id="ARBA00005381"/>
    </source>
</evidence>
<dbReference type="InterPro" id="IPR029787">
    <property type="entry name" value="Nucleotide_cyclase"/>
</dbReference>
<reference evidence="3 4" key="1">
    <citation type="submission" date="2017-10" db="EMBL/GenBank/DDBJ databases">
        <authorList>
            <consortium name="Urmite Genomes"/>
        </authorList>
    </citation>
    <scope>NUCLEOTIDE SEQUENCE [LARGE SCALE GENOMIC DNA]</scope>
    <source>
        <strain evidence="3 4">FB-527</strain>
    </source>
</reference>